<organism evidence="5">
    <name type="scientific">Caenorhabditis remanei</name>
    <name type="common">Caenorhabditis vulgaris</name>
    <dbReference type="NCBI Taxonomy" id="31234"/>
    <lineage>
        <taxon>Eukaryota</taxon>
        <taxon>Metazoa</taxon>
        <taxon>Ecdysozoa</taxon>
        <taxon>Nematoda</taxon>
        <taxon>Chromadorea</taxon>
        <taxon>Rhabditida</taxon>
        <taxon>Rhabditina</taxon>
        <taxon>Rhabditomorpha</taxon>
        <taxon>Rhabditoidea</taxon>
        <taxon>Rhabditidae</taxon>
        <taxon>Peloderinae</taxon>
        <taxon>Caenorhabditis</taxon>
    </lineage>
</organism>
<keyword evidence="2" id="KW-0547">Nucleotide-binding</keyword>
<evidence type="ECO:0000256" key="3">
    <source>
        <dbReference type="ARBA" id="ARBA00023134"/>
    </source>
</evidence>
<dbReference type="GO" id="GO:0007264">
    <property type="term" value="P:small GTPase-mediated signal transduction"/>
    <property type="evidence" value="ECO:0007669"/>
    <property type="project" value="InterPro"/>
</dbReference>
<dbReference type="PROSITE" id="PS51421">
    <property type="entry name" value="RAS"/>
    <property type="match status" value="1"/>
</dbReference>
<dbReference type="PROSITE" id="PS51419">
    <property type="entry name" value="RAB"/>
    <property type="match status" value="1"/>
</dbReference>
<dbReference type="Gene3D" id="3.40.50.300">
    <property type="entry name" value="P-loop containing nucleotide triphosphate hydrolases"/>
    <property type="match status" value="1"/>
</dbReference>
<keyword evidence="3" id="KW-0342">GTP-binding</keyword>
<dbReference type="OrthoDB" id="8830751at2759"/>
<dbReference type="InParanoid" id="E3NIA0"/>
<dbReference type="STRING" id="31234.E3NIA0"/>
<dbReference type="SMART" id="SM00174">
    <property type="entry name" value="RHO"/>
    <property type="match status" value="1"/>
</dbReference>
<comment type="similarity">
    <text evidence="1">Belongs to the small GTPase superfamily. Rho family.</text>
</comment>
<evidence type="ECO:0000256" key="1">
    <source>
        <dbReference type="ARBA" id="ARBA00010142"/>
    </source>
</evidence>
<dbReference type="NCBIfam" id="TIGR00231">
    <property type="entry name" value="small_GTP"/>
    <property type="match status" value="1"/>
</dbReference>
<dbReference type="AlphaFoldDB" id="E3NIA0"/>
<name>E3NIA0_CAERE</name>
<dbReference type="PROSITE" id="PS51420">
    <property type="entry name" value="RHO"/>
    <property type="match status" value="1"/>
</dbReference>
<dbReference type="FunFam" id="3.40.50.300:FF:001179">
    <property type="entry name" value="Rho family GTPase"/>
    <property type="match status" value="1"/>
</dbReference>
<dbReference type="InterPro" id="IPR005225">
    <property type="entry name" value="Small_GTP-bd"/>
</dbReference>
<sequence length="207" mass="23860">MGHPEKTVHDIRKKLVVVGDGACGKTSLLIVFSKNQFPEAYVPTVFDTDSIDIEVDGKYVQLDLWDTAGQEDYERLRPLSYPETHIILICFSIDFPDSLENVVEKWTPEIKHFCPKVPFLLVGNKKDLRDDEETVRELEKKRQVLVKYEQGVEVAQRIGAVGYFECSAKSKEGVKEVRVFWGEIFDVAVRETLRKQKKPKPQFCRIL</sequence>
<dbReference type="eggNOG" id="KOG0393">
    <property type="taxonomic scope" value="Eukaryota"/>
</dbReference>
<dbReference type="PRINTS" id="PR00449">
    <property type="entry name" value="RASTRNSFRMNG"/>
</dbReference>
<dbReference type="GO" id="GO:0003924">
    <property type="term" value="F:GTPase activity"/>
    <property type="evidence" value="ECO:0007669"/>
    <property type="project" value="InterPro"/>
</dbReference>
<dbReference type="HOGENOM" id="CLU_041217_21_2_1"/>
<accession>E3NIA0</accession>
<keyword evidence="5" id="KW-1185">Reference proteome</keyword>
<dbReference type="OMA" id="FNCLEMY"/>
<dbReference type="InterPro" id="IPR001806">
    <property type="entry name" value="Small_GTPase"/>
</dbReference>
<dbReference type="Pfam" id="PF00071">
    <property type="entry name" value="Ras"/>
    <property type="match status" value="1"/>
</dbReference>
<dbReference type="Proteomes" id="UP000008281">
    <property type="component" value="Unassembled WGS sequence"/>
</dbReference>
<dbReference type="EMBL" id="DS268697">
    <property type="protein sequence ID" value="EFO98825.1"/>
    <property type="molecule type" value="Genomic_DNA"/>
</dbReference>
<protein>
    <submittedName>
        <fullName evidence="4">Uncharacterized protein</fullName>
    </submittedName>
</protein>
<evidence type="ECO:0000313" key="4">
    <source>
        <dbReference type="EMBL" id="EFO98825.1"/>
    </source>
</evidence>
<dbReference type="InterPro" id="IPR027417">
    <property type="entry name" value="P-loop_NTPase"/>
</dbReference>
<evidence type="ECO:0000256" key="2">
    <source>
        <dbReference type="ARBA" id="ARBA00022741"/>
    </source>
</evidence>
<gene>
    <name evidence="4" type="ORF">CRE_03486</name>
</gene>
<dbReference type="SMART" id="SM00175">
    <property type="entry name" value="RAB"/>
    <property type="match status" value="1"/>
</dbReference>
<dbReference type="GO" id="GO:0005525">
    <property type="term" value="F:GTP binding"/>
    <property type="evidence" value="ECO:0007669"/>
    <property type="project" value="UniProtKB-KW"/>
</dbReference>
<dbReference type="InterPro" id="IPR003578">
    <property type="entry name" value="Small_GTPase_Rho"/>
</dbReference>
<evidence type="ECO:0000313" key="5">
    <source>
        <dbReference type="Proteomes" id="UP000008281"/>
    </source>
</evidence>
<dbReference type="PANTHER" id="PTHR24072">
    <property type="entry name" value="RHO FAMILY GTPASE"/>
    <property type="match status" value="1"/>
</dbReference>
<dbReference type="SMART" id="SM00173">
    <property type="entry name" value="RAS"/>
    <property type="match status" value="1"/>
</dbReference>
<proteinExistence type="inferred from homology"/>
<dbReference type="SUPFAM" id="SSF52540">
    <property type="entry name" value="P-loop containing nucleoside triphosphate hydrolases"/>
    <property type="match status" value="1"/>
</dbReference>
<reference evidence="4" key="1">
    <citation type="submission" date="2007-07" db="EMBL/GenBank/DDBJ databases">
        <title>PCAP assembly of the Caenorhabditis remanei genome.</title>
        <authorList>
            <consortium name="The Caenorhabditis remanei Sequencing Consortium"/>
            <person name="Wilson R.K."/>
        </authorList>
    </citation>
    <scope>NUCLEOTIDE SEQUENCE [LARGE SCALE GENOMIC DNA]</scope>
    <source>
        <strain evidence="4">PB4641</strain>
    </source>
</reference>